<reference evidence="1" key="1">
    <citation type="submission" date="2013-07" db="EMBL/GenBank/DDBJ databases">
        <title>The Genome Sequence of Cryptococcus dejecticola CBS10117.</title>
        <authorList>
            <consortium name="The Broad Institute Genome Sequencing Platform"/>
            <person name="Cuomo C."/>
            <person name="Litvintseva A."/>
            <person name="Chen Y."/>
            <person name="Heitman J."/>
            <person name="Sun S."/>
            <person name="Springer D."/>
            <person name="Dromer F."/>
            <person name="Young S.K."/>
            <person name="Zeng Q."/>
            <person name="Gargeya S."/>
            <person name="Fitzgerald M."/>
            <person name="Abouelleil A."/>
            <person name="Alvarado L."/>
            <person name="Berlin A.M."/>
            <person name="Chapman S.B."/>
            <person name="Dewar J."/>
            <person name="Goldberg J."/>
            <person name="Griggs A."/>
            <person name="Gujja S."/>
            <person name="Hansen M."/>
            <person name="Howarth C."/>
            <person name="Imamovic A."/>
            <person name="Larimer J."/>
            <person name="McCowan C."/>
            <person name="Murphy C."/>
            <person name="Pearson M."/>
            <person name="Priest M."/>
            <person name="Roberts A."/>
            <person name="Saif S."/>
            <person name="Shea T."/>
            <person name="Sykes S."/>
            <person name="Wortman J."/>
            <person name="Nusbaum C."/>
            <person name="Birren B."/>
        </authorList>
    </citation>
    <scope>NUCLEOTIDE SEQUENCE [LARGE SCALE GENOMIC DNA]</scope>
    <source>
        <strain evidence="1">CBS 10117</strain>
    </source>
</reference>
<evidence type="ECO:0000313" key="3">
    <source>
        <dbReference type="Proteomes" id="UP000078595"/>
    </source>
</evidence>
<accession>A0A1A6AGF0</accession>
<reference evidence="2" key="2">
    <citation type="submission" date="2013-07" db="EMBL/GenBank/DDBJ databases">
        <authorList>
            <consortium name="The Broad Institute Genome Sequencing Platform"/>
            <person name="Cuomo C."/>
            <person name="Litvintseva A."/>
            <person name="Chen Y."/>
            <person name="Heitman J."/>
            <person name="Sun S."/>
            <person name="Springer D."/>
            <person name="Dromer F."/>
            <person name="Young S.K."/>
            <person name="Zeng Q."/>
            <person name="Gargeya S."/>
            <person name="Fitzgerald M."/>
            <person name="Abouelleil A."/>
            <person name="Alvarado L."/>
            <person name="Berlin A.M."/>
            <person name="Chapman S.B."/>
            <person name="Dewar J."/>
            <person name="Goldberg J."/>
            <person name="Griggs A."/>
            <person name="Gujja S."/>
            <person name="Hansen M."/>
            <person name="Howarth C."/>
            <person name="Imamovic A."/>
            <person name="Larimer J."/>
            <person name="McCowan C."/>
            <person name="Murphy C."/>
            <person name="Pearson M."/>
            <person name="Priest M."/>
            <person name="Roberts A."/>
            <person name="Saif S."/>
            <person name="Shea T."/>
            <person name="Sykes S."/>
            <person name="Wortman J."/>
            <person name="Nusbaum C."/>
            <person name="Birren B."/>
        </authorList>
    </citation>
    <scope>NUCLEOTIDE SEQUENCE</scope>
    <source>
        <strain evidence="2">CBS 10117</strain>
    </source>
</reference>
<reference evidence="2" key="3">
    <citation type="submission" date="2024-02" db="EMBL/GenBank/DDBJ databases">
        <title>Comparative genomics of Cryptococcus and Kwoniella reveals pathogenesis evolution and contrasting modes of karyotype evolution via chromosome fusion or intercentromeric recombination.</title>
        <authorList>
            <person name="Coelho M.A."/>
            <person name="David-Palma M."/>
            <person name="Shea T."/>
            <person name="Bowers K."/>
            <person name="McGinley-Smith S."/>
            <person name="Mohammad A.W."/>
            <person name="Gnirke A."/>
            <person name="Yurkov A.M."/>
            <person name="Nowrousian M."/>
            <person name="Sun S."/>
            <person name="Cuomo C.A."/>
            <person name="Heitman J."/>
        </authorList>
    </citation>
    <scope>NUCLEOTIDE SEQUENCE</scope>
    <source>
        <strain evidence="2">CBS 10117</strain>
    </source>
</reference>
<protein>
    <submittedName>
        <fullName evidence="1">Uncharacterized protein</fullName>
    </submittedName>
</protein>
<proteinExistence type="predicted"/>
<sequence length="340" mass="37896">MEASLQNRRAAPPVQTYIDTLTQAWNPASESFTPTVAGYVQGEIMHHPYDTCAIGLTTRSELPHVDPRGPHSVAHFEQHAPWHRHELEKPLSVASKMLRSLTLHLQPDKGFKLNYAVDAILTSIEPTTAFSRQYAKYAILFTRRSNTHDLAEAGTLGISSHSEQFDQIRGENSAIKGQSKTWNTAHAHDDNTVQTTYLQEILISADTEPGRTCFSHRMGGSLLAASSAHDRTGRPKRSYSLLLNGAQQPIHRSHRNDSIREFDKRYTNEHSEERFLATLSAALPLIETLSLNRCTNANLHFWTNGMEVDITHGSETNPPHMWKLVIGDYGSASANTSSGH</sequence>
<gene>
    <name evidence="1" type="ORF">I303_00925</name>
    <name evidence="2" type="ORF">I303_100921</name>
</gene>
<evidence type="ECO:0000313" key="1">
    <source>
        <dbReference type="EMBL" id="OBR89103.1"/>
    </source>
</evidence>
<dbReference type="Proteomes" id="UP000078595">
    <property type="component" value="Chromosome 1"/>
</dbReference>
<organism evidence="1">
    <name type="scientific">Kwoniella dejecticola CBS 10117</name>
    <dbReference type="NCBI Taxonomy" id="1296121"/>
    <lineage>
        <taxon>Eukaryota</taxon>
        <taxon>Fungi</taxon>
        <taxon>Dikarya</taxon>
        <taxon>Basidiomycota</taxon>
        <taxon>Agaricomycotina</taxon>
        <taxon>Tremellomycetes</taxon>
        <taxon>Tremellales</taxon>
        <taxon>Cryptococcaceae</taxon>
        <taxon>Kwoniella</taxon>
    </lineage>
</organism>
<dbReference type="RefSeq" id="XP_018266945.1">
    <property type="nucleotide sequence ID" value="XM_018404291.1"/>
</dbReference>
<dbReference type="VEuPathDB" id="FungiDB:I303_00925"/>
<dbReference type="AlphaFoldDB" id="A0A1A6AGF0"/>
<keyword evidence="3" id="KW-1185">Reference proteome</keyword>
<dbReference type="KEGG" id="kdj:28964624"/>
<dbReference type="EMBL" id="CP144530">
    <property type="protein sequence ID" value="WWC58381.1"/>
    <property type="molecule type" value="Genomic_DNA"/>
</dbReference>
<name>A0A1A6AGF0_9TREE</name>
<evidence type="ECO:0000313" key="2">
    <source>
        <dbReference type="EMBL" id="WWC58381.1"/>
    </source>
</evidence>
<dbReference type="EMBL" id="KI894027">
    <property type="protein sequence ID" value="OBR89103.1"/>
    <property type="molecule type" value="Genomic_DNA"/>
</dbReference>
<dbReference type="GeneID" id="28964624"/>